<evidence type="ECO:0000256" key="10">
    <source>
        <dbReference type="ARBA" id="ARBA00023268"/>
    </source>
</evidence>
<evidence type="ECO:0000256" key="2">
    <source>
        <dbReference type="ARBA" id="ARBA00007739"/>
    </source>
</evidence>
<dbReference type="GO" id="GO:0008360">
    <property type="term" value="P:regulation of cell shape"/>
    <property type="evidence" value="ECO:0007669"/>
    <property type="project" value="UniProtKB-KW"/>
</dbReference>
<evidence type="ECO:0000256" key="5">
    <source>
        <dbReference type="ARBA" id="ARBA00022676"/>
    </source>
</evidence>
<dbReference type="KEGG" id="brv:CFK39_05570"/>
<evidence type="ECO:0000256" key="11">
    <source>
        <dbReference type="ARBA" id="ARBA00023316"/>
    </source>
</evidence>
<evidence type="ECO:0000256" key="6">
    <source>
        <dbReference type="ARBA" id="ARBA00022679"/>
    </source>
</evidence>
<dbReference type="Proteomes" id="UP000198398">
    <property type="component" value="Chromosome"/>
</dbReference>
<accession>A0A220UB93</accession>
<dbReference type="InterPro" id="IPR050396">
    <property type="entry name" value="Glycosyltr_51/Transpeptidase"/>
</dbReference>
<dbReference type="SMART" id="SM00740">
    <property type="entry name" value="PASTA"/>
    <property type="match status" value="1"/>
</dbReference>
<keyword evidence="14" id="KW-0472">Membrane</keyword>
<dbReference type="GO" id="GO:0009002">
    <property type="term" value="F:serine-type D-Ala-D-Ala carboxypeptidase activity"/>
    <property type="evidence" value="ECO:0007669"/>
    <property type="project" value="UniProtKB-EC"/>
</dbReference>
<keyword evidence="5" id="KW-0328">Glycosyltransferase</keyword>
<keyword evidence="8" id="KW-0133">Cell shape</keyword>
<dbReference type="EMBL" id="CP022316">
    <property type="protein sequence ID" value="ASK65387.1"/>
    <property type="molecule type" value="Genomic_DNA"/>
</dbReference>
<dbReference type="Gene3D" id="3.40.710.10">
    <property type="entry name" value="DD-peptidase/beta-lactamase superfamily"/>
    <property type="match status" value="1"/>
</dbReference>
<dbReference type="InterPro" id="IPR001460">
    <property type="entry name" value="PCN-bd_Tpept"/>
</dbReference>
<dbReference type="CDD" id="cd06577">
    <property type="entry name" value="PASTA_pknB"/>
    <property type="match status" value="1"/>
</dbReference>
<dbReference type="InterPro" id="IPR023346">
    <property type="entry name" value="Lysozyme-like_dom_sf"/>
</dbReference>
<dbReference type="PROSITE" id="PS51178">
    <property type="entry name" value="PASTA"/>
    <property type="match status" value="1"/>
</dbReference>
<keyword evidence="14" id="KW-1133">Transmembrane helix</keyword>
<dbReference type="InterPro" id="IPR001264">
    <property type="entry name" value="Glyco_trans_51"/>
</dbReference>
<evidence type="ECO:0000256" key="13">
    <source>
        <dbReference type="ARBA" id="ARBA00049902"/>
    </source>
</evidence>
<dbReference type="Pfam" id="PF03793">
    <property type="entry name" value="PASTA"/>
    <property type="match status" value="1"/>
</dbReference>
<dbReference type="Gene3D" id="3.30.10.20">
    <property type="match status" value="1"/>
</dbReference>
<comment type="catalytic activity">
    <reaction evidence="13">
        <text>[GlcNAc-(1-&gt;4)-Mur2Ac(oyl-L-Ala-gamma-D-Glu-L-Lys-D-Ala-D-Ala)](n)-di-trans,octa-cis-undecaprenyl diphosphate + beta-D-GlcNAc-(1-&gt;4)-Mur2Ac(oyl-L-Ala-gamma-D-Glu-L-Lys-D-Ala-D-Ala)-di-trans,octa-cis-undecaprenyl diphosphate = [GlcNAc-(1-&gt;4)-Mur2Ac(oyl-L-Ala-gamma-D-Glu-L-Lys-D-Ala-D-Ala)](n+1)-di-trans,octa-cis-undecaprenyl diphosphate + di-trans,octa-cis-undecaprenyl diphosphate + H(+)</text>
        <dbReference type="Rhea" id="RHEA:23708"/>
        <dbReference type="Rhea" id="RHEA-COMP:9602"/>
        <dbReference type="Rhea" id="RHEA-COMP:9603"/>
        <dbReference type="ChEBI" id="CHEBI:15378"/>
        <dbReference type="ChEBI" id="CHEBI:58405"/>
        <dbReference type="ChEBI" id="CHEBI:60033"/>
        <dbReference type="ChEBI" id="CHEBI:78435"/>
        <dbReference type="EC" id="2.4.99.28"/>
    </reaction>
</comment>
<keyword evidence="14" id="KW-0812">Transmembrane</keyword>
<organism evidence="16 17">
    <name type="scientific">Brachybacterium avium</name>
    <dbReference type="NCBI Taxonomy" id="2017485"/>
    <lineage>
        <taxon>Bacteria</taxon>
        <taxon>Bacillati</taxon>
        <taxon>Actinomycetota</taxon>
        <taxon>Actinomycetes</taxon>
        <taxon>Micrococcales</taxon>
        <taxon>Dermabacteraceae</taxon>
        <taxon>Brachybacterium</taxon>
    </lineage>
</organism>
<evidence type="ECO:0000313" key="17">
    <source>
        <dbReference type="Proteomes" id="UP000198398"/>
    </source>
</evidence>
<comment type="similarity">
    <text evidence="2">In the N-terminal section; belongs to the glycosyltransferase 51 family.</text>
</comment>
<evidence type="ECO:0000256" key="14">
    <source>
        <dbReference type="SAM" id="Phobius"/>
    </source>
</evidence>
<dbReference type="SUPFAM" id="SSF53955">
    <property type="entry name" value="Lysozyme-like"/>
    <property type="match status" value="1"/>
</dbReference>
<dbReference type="InterPro" id="IPR036950">
    <property type="entry name" value="PBP_transglycosylase"/>
</dbReference>
<keyword evidence="6" id="KW-0808">Transferase</keyword>
<dbReference type="InterPro" id="IPR012338">
    <property type="entry name" value="Beta-lactam/transpept-like"/>
</dbReference>
<keyword evidence="9" id="KW-0573">Peptidoglycan synthesis</keyword>
<keyword evidence="3 16" id="KW-0121">Carboxypeptidase</keyword>
<dbReference type="GO" id="GO:0071555">
    <property type="term" value="P:cell wall organization"/>
    <property type="evidence" value="ECO:0007669"/>
    <property type="project" value="UniProtKB-KW"/>
</dbReference>
<evidence type="ECO:0000256" key="7">
    <source>
        <dbReference type="ARBA" id="ARBA00022801"/>
    </source>
</evidence>
<name>A0A220UB93_9MICO</name>
<comment type="catalytic activity">
    <reaction evidence="12">
        <text>Preferential cleavage: (Ac)2-L-Lys-D-Ala-|-D-Ala. Also transpeptidation of peptidyl-alanyl moieties that are N-acyl substituents of D-alanine.</text>
        <dbReference type="EC" id="3.4.16.4"/>
    </reaction>
</comment>
<evidence type="ECO:0000256" key="1">
    <source>
        <dbReference type="ARBA" id="ARBA00007090"/>
    </source>
</evidence>
<dbReference type="Pfam" id="PF00905">
    <property type="entry name" value="Transpeptidase"/>
    <property type="match status" value="1"/>
</dbReference>
<evidence type="ECO:0000313" key="16">
    <source>
        <dbReference type="EMBL" id="ASK65387.1"/>
    </source>
</evidence>
<evidence type="ECO:0000256" key="9">
    <source>
        <dbReference type="ARBA" id="ARBA00022984"/>
    </source>
</evidence>
<dbReference type="PANTHER" id="PTHR32282">
    <property type="entry name" value="BINDING PROTEIN TRANSPEPTIDASE, PUTATIVE-RELATED"/>
    <property type="match status" value="1"/>
</dbReference>
<dbReference type="FunFam" id="1.10.3810.10:FF:000001">
    <property type="entry name" value="Penicillin-binding protein 1A"/>
    <property type="match status" value="1"/>
</dbReference>
<dbReference type="GO" id="GO:0008658">
    <property type="term" value="F:penicillin binding"/>
    <property type="evidence" value="ECO:0007669"/>
    <property type="project" value="InterPro"/>
</dbReference>
<feature type="transmembrane region" description="Helical" evidence="14">
    <location>
        <begin position="44"/>
        <end position="66"/>
    </location>
</feature>
<dbReference type="GO" id="GO:0030288">
    <property type="term" value="C:outer membrane-bounded periplasmic space"/>
    <property type="evidence" value="ECO:0007669"/>
    <property type="project" value="TreeGrafter"/>
</dbReference>
<feature type="domain" description="PASTA" evidence="15">
    <location>
        <begin position="752"/>
        <end position="818"/>
    </location>
</feature>
<evidence type="ECO:0000256" key="12">
    <source>
        <dbReference type="ARBA" id="ARBA00034000"/>
    </source>
</evidence>
<dbReference type="AlphaFoldDB" id="A0A220UB93"/>
<comment type="similarity">
    <text evidence="1">In the C-terminal section; belongs to the transpeptidase family.</text>
</comment>
<evidence type="ECO:0000256" key="8">
    <source>
        <dbReference type="ARBA" id="ARBA00022960"/>
    </source>
</evidence>
<keyword evidence="10" id="KW-0511">Multifunctional enzyme</keyword>
<keyword evidence="11" id="KW-0961">Cell wall biogenesis/degradation</keyword>
<sequence>MKIRHSWHASWPRVRHCPYCGNMARPTSASASGRSLPVALLQTIYLLLGMLAVSALAGVLMAAFFLPMVSAGSAVAKDGVALFDSYPSELEVEPLNEASRIEASDGSLLAIFYSENRIMVPLEEISPHIQHAVIAVEDRRFYEHGGVDPKGMVRAFASNAAGGATQGGSTLTQQYVKNALLMDAVQRGDQEDQIEATEQSYGRKLREAKLALSLEKKWSKDEILNAYLNVAQFGPSQYGVETGSRHYFNKSAVDLNPGEAALLAGITNGPNQYDPVSHPEAGQKRRNEVLQDMRHEDYITDEEYEKYTAIPVEDMLDIQNVQAGCASAGTSGFFCDYVTRSLLNDPAFAPTYDERRELLYGGGLTIRTTLDPETQAAAVDILERKVPADSSSGFGHSIVTVEPGTGNILTMAQNRSFNPYAEVGPGETAINYNVPKSLGGGNGFPVGSTFKPFVLQDWLEHDRSIYDRVSTERRPISRSPAACLPRGAWRSAEAWNPDNAVSVRISPMETALNATKFSINTGYTDMARQLDLCDIANTARDIGVVPAGYDPYDPDTWEMPIEDMYGTELAPAVLVLGEVRISALNMASAYATWAAGGTYCTPQAISEVLDRNGEAMEISGADCHQAVEKEVADAMAWTLEQDLEDPQATGKGKIIEGHPAGGKTGTSGSQYHTWYVGFTRQMSTAVWFGHPNANIRPGGFSVDGQMLRSGHVWGNTVSLPTWQEYMTRVHEGLPSKPFPAAPEKPAAPSSDVAQKGVVPDVSGMVLSQAESAVESAGFKAEVRNESSSSVGKWYVIGTDPAPGTRLPEGRTVVIRQSTGGN</sequence>
<keyword evidence="4" id="KW-0645">Protease</keyword>
<dbReference type="GO" id="GO:0006508">
    <property type="term" value="P:proteolysis"/>
    <property type="evidence" value="ECO:0007669"/>
    <property type="project" value="UniProtKB-KW"/>
</dbReference>
<keyword evidence="17" id="KW-1185">Reference proteome</keyword>
<evidence type="ECO:0000256" key="4">
    <source>
        <dbReference type="ARBA" id="ARBA00022670"/>
    </source>
</evidence>
<protein>
    <submittedName>
        <fullName evidence="16">Carboxypeptidase</fullName>
    </submittedName>
</protein>
<dbReference type="GO" id="GO:0008955">
    <property type="term" value="F:peptidoglycan glycosyltransferase activity"/>
    <property type="evidence" value="ECO:0007669"/>
    <property type="project" value="UniProtKB-EC"/>
</dbReference>
<dbReference type="PANTHER" id="PTHR32282:SF33">
    <property type="entry name" value="PEPTIDOGLYCAN GLYCOSYLTRANSFERASE"/>
    <property type="match status" value="1"/>
</dbReference>
<evidence type="ECO:0000256" key="3">
    <source>
        <dbReference type="ARBA" id="ARBA00022645"/>
    </source>
</evidence>
<dbReference type="GO" id="GO:0009252">
    <property type="term" value="P:peptidoglycan biosynthetic process"/>
    <property type="evidence" value="ECO:0007669"/>
    <property type="project" value="UniProtKB-KW"/>
</dbReference>
<gene>
    <name evidence="16" type="ORF">CFK39_05570</name>
</gene>
<reference evidence="17" key="1">
    <citation type="submission" date="2017-07" db="EMBL/GenBank/DDBJ databases">
        <title>Brachybacterium sp. VR2415.</title>
        <authorList>
            <person name="Tak E.J."/>
            <person name="Bae J.-W."/>
        </authorList>
    </citation>
    <scope>NUCLEOTIDE SEQUENCE [LARGE SCALE GENOMIC DNA]</scope>
    <source>
        <strain evidence="17">VR2415</strain>
    </source>
</reference>
<dbReference type="Pfam" id="PF00912">
    <property type="entry name" value="Transgly"/>
    <property type="match status" value="1"/>
</dbReference>
<dbReference type="InterPro" id="IPR005543">
    <property type="entry name" value="PASTA_dom"/>
</dbReference>
<evidence type="ECO:0000259" key="15">
    <source>
        <dbReference type="PROSITE" id="PS51178"/>
    </source>
</evidence>
<proteinExistence type="inferred from homology"/>
<dbReference type="Gene3D" id="1.10.3810.10">
    <property type="entry name" value="Biosynthetic peptidoglycan transglycosylase-like"/>
    <property type="match status" value="1"/>
</dbReference>
<dbReference type="SUPFAM" id="SSF56601">
    <property type="entry name" value="beta-lactamase/transpeptidase-like"/>
    <property type="match status" value="1"/>
</dbReference>
<keyword evidence="7" id="KW-0378">Hydrolase</keyword>